<keyword evidence="6" id="KW-0256">Endoplasmic reticulum</keyword>
<evidence type="ECO:0000256" key="2">
    <source>
        <dbReference type="ARBA" id="ARBA00022692"/>
    </source>
</evidence>
<dbReference type="EMBL" id="CP046236">
    <property type="protein sequence ID" value="WFD48159.1"/>
    <property type="molecule type" value="Genomic_DNA"/>
</dbReference>
<dbReference type="InterPro" id="IPR002125">
    <property type="entry name" value="CMP_dCMP_dom"/>
</dbReference>
<feature type="domain" description="CMP/dCMP-type deaminase" evidence="7">
    <location>
        <begin position="249"/>
        <end position="405"/>
    </location>
</feature>
<keyword evidence="9" id="KW-1185">Reference proteome</keyword>
<dbReference type="SUPFAM" id="SSF48317">
    <property type="entry name" value="Acid phosphatase/Vanadium-dependent haloperoxidase"/>
    <property type="match status" value="1"/>
</dbReference>
<dbReference type="InterPro" id="IPR016193">
    <property type="entry name" value="Cytidine_deaminase-like"/>
</dbReference>
<dbReference type="CDD" id="cd03382">
    <property type="entry name" value="PAP2_dolichyldiphosphatase"/>
    <property type="match status" value="1"/>
</dbReference>
<dbReference type="Proteomes" id="UP000818624">
    <property type="component" value="Chromosome 3"/>
</dbReference>
<dbReference type="Gene3D" id="3.40.140.10">
    <property type="entry name" value="Cytidine Deaminase, domain 2"/>
    <property type="match status" value="1"/>
</dbReference>
<keyword evidence="3 6" id="KW-0378">Hydrolase</keyword>
<comment type="subcellular location">
    <subcellularLocation>
        <location evidence="6">Endoplasmic reticulum membrane</location>
        <topology evidence="6">Multi-pass membrane protein</topology>
    </subcellularLocation>
    <subcellularLocation>
        <location evidence="1">Membrane</location>
        <topology evidence="1">Multi-pass membrane protein</topology>
    </subcellularLocation>
</comment>
<dbReference type="InterPro" id="IPR036938">
    <property type="entry name" value="PAP2/HPO_sf"/>
</dbReference>
<reference evidence="8 9" key="1">
    <citation type="journal article" date="2020" name="Elife">
        <title>Loss of centromere function drives karyotype evolution in closely related Malassezia species.</title>
        <authorList>
            <person name="Sankaranarayanan S.R."/>
            <person name="Ianiri G."/>
            <person name="Coelho M.A."/>
            <person name="Reza M.H."/>
            <person name="Thimmappa B.C."/>
            <person name="Ganguly P."/>
            <person name="Vadnala R.N."/>
            <person name="Sun S."/>
            <person name="Siddharthan R."/>
            <person name="Tellgren-Roth C."/>
            <person name="Dawson T.L."/>
            <person name="Heitman J."/>
            <person name="Sanyal K."/>
        </authorList>
    </citation>
    <scope>NUCLEOTIDE SEQUENCE [LARGE SCALE GENOMIC DNA]</scope>
    <source>
        <strain evidence="8">CBS14141</strain>
    </source>
</reference>
<comment type="similarity">
    <text evidence="6">Belongs to the dolichyldiphosphatase family.</text>
</comment>
<comment type="function">
    <text evidence="6">Required for efficient N-glycosylation. Necessary for maintaining optimal levels of dolichol-linked oligosaccharides. Hydrolyzes dolichyl pyrophosphate at a very high rate and dolichyl monophosphate at a much lower rate. Does not act on phosphatidate.</text>
</comment>
<dbReference type="Pfam" id="PF18785">
    <property type="entry name" value="Inv-AAD"/>
    <property type="match status" value="1"/>
</dbReference>
<comment type="caution">
    <text evidence="6">Lacks conserved residue(s) required for the propagation of feature annotation.</text>
</comment>
<evidence type="ECO:0000256" key="6">
    <source>
        <dbReference type="RuleBase" id="RU367078"/>
    </source>
</evidence>
<keyword evidence="2 6" id="KW-0812">Transmembrane</keyword>
<keyword evidence="4 6" id="KW-1133">Transmembrane helix</keyword>
<protein>
    <recommendedName>
        <fullName evidence="6">Dolichyldiphosphatase</fullName>
        <ecNumber evidence="6">3.6.1.43</ecNumber>
    </recommendedName>
</protein>
<dbReference type="Pfam" id="PF01569">
    <property type="entry name" value="PAP2"/>
    <property type="match status" value="1"/>
</dbReference>
<organism evidence="8 9">
    <name type="scientific">Malassezia furfur</name>
    <name type="common">Pityriasis versicolor infection agent</name>
    <name type="synonym">Pityrosporum furfur</name>
    <dbReference type="NCBI Taxonomy" id="55194"/>
    <lineage>
        <taxon>Eukaryota</taxon>
        <taxon>Fungi</taxon>
        <taxon>Dikarya</taxon>
        <taxon>Basidiomycota</taxon>
        <taxon>Ustilaginomycotina</taxon>
        <taxon>Malasseziomycetes</taxon>
        <taxon>Malasseziales</taxon>
        <taxon>Malasseziaceae</taxon>
        <taxon>Malassezia</taxon>
    </lineage>
</organism>
<dbReference type="Gene3D" id="1.20.144.10">
    <property type="entry name" value="Phosphatidic acid phosphatase type 2/haloperoxidase"/>
    <property type="match status" value="1"/>
</dbReference>
<feature type="transmembrane region" description="Helical" evidence="6">
    <location>
        <begin position="28"/>
        <end position="48"/>
    </location>
</feature>
<evidence type="ECO:0000256" key="3">
    <source>
        <dbReference type="ARBA" id="ARBA00022801"/>
    </source>
</evidence>
<proteinExistence type="inferred from homology"/>
<evidence type="ECO:0000259" key="7">
    <source>
        <dbReference type="PROSITE" id="PS51747"/>
    </source>
</evidence>
<comment type="pathway">
    <text evidence="6">Protein modification; protein glycosylation.</text>
</comment>
<gene>
    <name evidence="8" type="ORF">GLX27_002827</name>
</gene>
<keyword evidence="5 6" id="KW-0472">Membrane</keyword>
<accession>A0ABY8ET54</accession>
<dbReference type="PANTHER" id="PTHR11247:SF1">
    <property type="entry name" value="DOLICHYLDIPHOSPHATASE 1"/>
    <property type="match status" value="1"/>
</dbReference>
<name>A0ABY8ET54_MALFU</name>
<dbReference type="PANTHER" id="PTHR11247">
    <property type="entry name" value="PALMITOYL-PROTEIN THIOESTERASE/DOLICHYLDIPHOSPHATASE 1"/>
    <property type="match status" value="1"/>
</dbReference>
<dbReference type="SUPFAM" id="SSF53927">
    <property type="entry name" value="Cytidine deaminase-like"/>
    <property type="match status" value="1"/>
</dbReference>
<dbReference type="InterPro" id="IPR039667">
    <property type="entry name" value="Dolichyldiphosphatase_PAP2"/>
</dbReference>
<dbReference type="EC" id="3.6.1.43" evidence="6"/>
<evidence type="ECO:0000313" key="8">
    <source>
        <dbReference type="EMBL" id="WFD48159.1"/>
    </source>
</evidence>
<evidence type="ECO:0000256" key="4">
    <source>
        <dbReference type="ARBA" id="ARBA00022989"/>
    </source>
</evidence>
<dbReference type="InterPro" id="IPR000326">
    <property type="entry name" value="PAP2/HPO"/>
</dbReference>
<evidence type="ECO:0000256" key="5">
    <source>
        <dbReference type="ARBA" id="ARBA00023136"/>
    </source>
</evidence>
<evidence type="ECO:0000256" key="1">
    <source>
        <dbReference type="ARBA" id="ARBA00004141"/>
    </source>
</evidence>
<feature type="transmembrane region" description="Helical" evidence="6">
    <location>
        <begin position="133"/>
        <end position="152"/>
    </location>
</feature>
<sequence length="495" mass="53758">MGFVDVEALVAYDLTHVQYHAHDPWGPWWAFVTLSPVLVLTVYVAVFLHRRELTYLNVLVGQVLCEVINGKLKRRIQQHRPTNVLGSGYGMPSSHSQFCGFFAAFWVLHLLAHVPQRCGTYARSYVARVVDRGVALVLIVGLAALTCYSRHYLVYHTPAQICVGASLGVVLGSAYYLATETIPRSAPAHSALGRARRAFYTSRVSRALRLRDAWTVWADGSEDHTYTRWRAELTADPRAGEVALRSDAPAHVRMMLQALQEADQCDAVSTAFSVGCVIAAAGASLAEPGTPLNAVPVLEPYALFTGFSRELPGNTHAEECALEKLVRYCARTPEVRSAQAAADAAQNAPLQLLMYTTMEPCSQRLSGNMACVERILRFNTRPPVTTAAWLLRANAPLAMHGAAPVHADTTLRPLQIALVIQGVREPDDFVLCEGQNRLRGAGIDVVTATPAASPGVLGVTLPSLSSIAITVRASNATDWLEDACLRMAKKGHATK</sequence>
<comment type="catalytic activity">
    <reaction evidence="6">
        <text>a di-trans,poly-cis-dolichyl diphosphate + H2O = a di-trans,poly-cis-dolichyl phosphate + phosphate + H(+)</text>
        <dbReference type="Rhea" id="RHEA:14385"/>
        <dbReference type="Rhea" id="RHEA-COMP:19498"/>
        <dbReference type="Rhea" id="RHEA-COMP:19506"/>
        <dbReference type="ChEBI" id="CHEBI:15377"/>
        <dbReference type="ChEBI" id="CHEBI:15378"/>
        <dbReference type="ChEBI" id="CHEBI:43474"/>
        <dbReference type="ChEBI" id="CHEBI:57497"/>
        <dbReference type="ChEBI" id="CHEBI:57683"/>
        <dbReference type="EC" id="3.6.1.43"/>
    </reaction>
</comment>
<dbReference type="PROSITE" id="PS51747">
    <property type="entry name" value="CYT_DCMP_DEAMINASES_2"/>
    <property type="match status" value="1"/>
</dbReference>
<evidence type="ECO:0000313" key="9">
    <source>
        <dbReference type="Proteomes" id="UP000818624"/>
    </source>
</evidence>